<keyword evidence="4 9" id="KW-0285">Flavoprotein</keyword>
<evidence type="ECO:0000259" key="11">
    <source>
        <dbReference type="Pfam" id="PF12225"/>
    </source>
</evidence>
<comment type="pathway">
    <text evidence="2 9">One-carbon metabolism; tetrahydrofolate interconversion.</text>
</comment>
<evidence type="ECO:0000256" key="5">
    <source>
        <dbReference type="ARBA" id="ARBA00022827"/>
    </source>
</evidence>
<evidence type="ECO:0000256" key="10">
    <source>
        <dbReference type="SAM" id="Phobius"/>
    </source>
</evidence>
<evidence type="ECO:0000256" key="1">
    <source>
        <dbReference type="ARBA" id="ARBA00001974"/>
    </source>
</evidence>
<dbReference type="Pfam" id="PF02219">
    <property type="entry name" value="MTHFR"/>
    <property type="match status" value="1"/>
</dbReference>
<keyword evidence="6 9" id="KW-0560">Oxidoreductase</keyword>
<dbReference type="PANTHER" id="PTHR45754:SF3">
    <property type="entry name" value="METHYLENETETRAHYDROFOLATE REDUCTASE (NADPH)"/>
    <property type="match status" value="1"/>
</dbReference>
<dbReference type="GO" id="GO:0009086">
    <property type="term" value="P:methionine biosynthetic process"/>
    <property type="evidence" value="ECO:0007669"/>
    <property type="project" value="TreeGrafter"/>
</dbReference>
<dbReference type="Gene3D" id="3.20.20.220">
    <property type="match status" value="1"/>
</dbReference>
<sequence>MCRREKPYDSSSRHLVISSSRHLVISSSRHLVISSSRHLVISSSIFDLYYNSSFLILWIISPVMSLLAQYFAQQQFCVLVEYLSAHQAQWSVKTQFAGFPACMTLADRVHADDDEAPLQVAKQYPQEIEKVIHFSGKARDIQDFEQFLRDAKTRGQKNLLLLTGDKLKQHCYSHDLEPRTRYLESVNAVMEAKRQGGFHIGVAFNPFKYAEAEKEAQYLKLHKKMKAGADYVITQLGYDMAALQDAHAFLARHQYAQKMLACVMPLTLARAKFMLKHKVAGIVITPHMLQVLQQEKEQGLSDRVYVRCALQILMCRHLGFAGVHLSACHQPEEQVLLESYIEEYRHLSFAECEQLWNTLWQVQTSTEFHPKLAYYSRPATSSQIIKYQHLHLMHDVLFESKLAKGVGRFIFNFNVWDRSRAKQALLKTEHLSKHAVVGCESCGQCRLGETLYICPETCPKGLANGPCGGTSLDRCEFGDRECIHSVKARLAKAVGQTKILKEKLIPTVSIAVRGTSSWKNWYVEAAG</sequence>
<dbReference type="GO" id="GO:0032259">
    <property type="term" value="P:methylation"/>
    <property type="evidence" value="ECO:0007669"/>
    <property type="project" value="UniProtKB-KW"/>
</dbReference>
<comment type="cofactor">
    <cofactor evidence="1 9">
        <name>FAD</name>
        <dbReference type="ChEBI" id="CHEBI:57692"/>
    </cofactor>
</comment>
<evidence type="ECO:0000256" key="3">
    <source>
        <dbReference type="ARBA" id="ARBA00006743"/>
    </source>
</evidence>
<evidence type="ECO:0000256" key="6">
    <source>
        <dbReference type="ARBA" id="ARBA00023002"/>
    </source>
</evidence>
<organism evidence="12 13">
    <name type="scientific">Acinetobacter johnsonii</name>
    <dbReference type="NCBI Taxonomy" id="40214"/>
    <lineage>
        <taxon>Bacteria</taxon>
        <taxon>Pseudomonadati</taxon>
        <taxon>Pseudomonadota</taxon>
        <taxon>Gammaproteobacteria</taxon>
        <taxon>Moraxellales</taxon>
        <taxon>Moraxellaceae</taxon>
        <taxon>Acinetobacter</taxon>
    </lineage>
</organism>
<keyword evidence="10" id="KW-0472">Membrane</keyword>
<dbReference type="GO" id="GO:0106312">
    <property type="term" value="F:methylenetetrahydrofolate reductase (NADH) activity"/>
    <property type="evidence" value="ECO:0007669"/>
    <property type="project" value="UniProtKB-EC"/>
</dbReference>
<evidence type="ECO:0000313" key="13">
    <source>
        <dbReference type="Proteomes" id="UP000196240"/>
    </source>
</evidence>
<keyword evidence="12" id="KW-0489">Methyltransferase</keyword>
<dbReference type="InterPro" id="IPR029041">
    <property type="entry name" value="FAD-linked_oxidoreductase-like"/>
</dbReference>
<keyword evidence="10" id="KW-1133">Transmembrane helix</keyword>
<comment type="similarity">
    <text evidence="3 9">Belongs to the methylenetetrahydrofolate reductase family.</text>
</comment>
<reference evidence="12 13" key="1">
    <citation type="submission" date="2017-02" db="EMBL/GenBank/DDBJ databases">
        <authorList>
            <person name="Peterson S.W."/>
        </authorList>
    </citation>
    <scope>NUCLEOTIDE SEQUENCE [LARGE SCALE GENOMIC DNA]</scope>
    <source>
        <strain evidence="12">C6</strain>
    </source>
</reference>
<dbReference type="InterPro" id="IPR022026">
    <property type="entry name" value="DUF5981"/>
</dbReference>
<feature type="transmembrane region" description="Helical" evidence="10">
    <location>
        <begin position="48"/>
        <end position="72"/>
    </location>
</feature>
<dbReference type="UniPathway" id="UPA00193"/>
<evidence type="ECO:0000256" key="7">
    <source>
        <dbReference type="ARBA" id="ARBA00034478"/>
    </source>
</evidence>
<dbReference type="AlphaFoldDB" id="A0A1R7QFH3"/>
<comment type="pathway">
    <text evidence="7">Amino-acid biosynthesis; L-methionine biosynthesis via de novo pathway.</text>
</comment>
<dbReference type="SUPFAM" id="SSF51730">
    <property type="entry name" value="FAD-linked oxidoreductase"/>
    <property type="match status" value="1"/>
</dbReference>
<proteinExistence type="inferred from homology"/>
<comment type="catalytic activity">
    <reaction evidence="8">
        <text>(6S)-5-methyl-5,6,7,8-tetrahydrofolate + NAD(+) = (6R)-5,10-methylene-5,6,7,8-tetrahydrofolate + NADH + H(+)</text>
        <dbReference type="Rhea" id="RHEA:19821"/>
        <dbReference type="ChEBI" id="CHEBI:15378"/>
        <dbReference type="ChEBI" id="CHEBI:15636"/>
        <dbReference type="ChEBI" id="CHEBI:18608"/>
        <dbReference type="ChEBI" id="CHEBI:57540"/>
        <dbReference type="ChEBI" id="CHEBI:57945"/>
        <dbReference type="EC" id="1.5.1.54"/>
    </reaction>
    <physiologicalReaction direction="right-to-left" evidence="8">
        <dbReference type="Rhea" id="RHEA:19823"/>
    </physiologicalReaction>
</comment>
<name>A0A1R7QFH3_ACIJO</name>
<dbReference type="Proteomes" id="UP000196240">
    <property type="component" value="Unassembled WGS sequence"/>
</dbReference>
<dbReference type="InterPro" id="IPR003171">
    <property type="entry name" value="Mehydrof_redctse-like"/>
</dbReference>
<evidence type="ECO:0000313" key="12">
    <source>
        <dbReference type="EMBL" id="SJX22947.1"/>
    </source>
</evidence>
<accession>A0A1R7QFH3</accession>
<dbReference type="GO" id="GO:0008168">
    <property type="term" value="F:methyltransferase activity"/>
    <property type="evidence" value="ECO:0007669"/>
    <property type="project" value="UniProtKB-KW"/>
</dbReference>
<evidence type="ECO:0000256" key="9">
    <source>
        <dbReference type="RuleBase" id="RU003862"/>
    </source>
</evidence>
<keyword evidence="10" id="KW-0812">Transmembrane</keyword>
<dbReference type="GO" id="GO:0035999">
    <property type="term" value="P:tetrahydrofolate interconversion"/>
    <property type="evidence" value="ECO:0007669"/>
    <property type="project" value="UniProtKB-UniPathway"/>
</dbReference>
<dbReference type="Pfam" id="PF12225">
    <property type="entry name" value="DUF5981"/>
    <property type="match status" value="1"/>
</dbReference>
<dbReference type="GO" id="GO:0071949">
    <property type="term" value="F:FAD binding"/>
    <property type="evidence" value="ECO:0007669"/>
    <property type="project" value="TreeGrafter"/>
</dbReference>
<dbReference type="PANTHER" id="PTHR45754">
    <property type="entry name" value="METHYLENETETRAHYDROFOLATE REDUCTASE"/>
    <property type="match status" value="1"/>
</dbReference>
<evidence type="ECO:0000256" key="8">
    <source>
        <dbReference type="ARBA" id="ARBA00048628"/>
    </source>
</evidence>
<gene>
    <name evidence="12" type="ORF">ACNJC6_02600</name>
</gene>
<evidence type="ECO:0000256" key="4">
    <source>
        <dbReference type="ARBA" id="ARBA00022630"/>
    </source>
</evidence>
<protein>
    <recommendedName>
        <fullName evidence="9">Methylenetetrahydrofolate reductase</fullName>
    </recommendedName>
</protein>
<keyword evidence="12" id="KW-0808">Transferase</keyword>
<dbReference type="EMBL" id="FUUY01000009">
    <property type="protein sequence ID" value="SJX22947.1"/>
    <property type="molecule type" value="Genomic_DNA"/>
</dbReference>
<dbReference type="GO" id="GO:0005829">
    <property type="term" value="C:cytosol"/>
    <property type="evidence" value="ECO:0007669"/>
    <property type="project" value="TreeGrafter"/>
</dbReference>
<evidence type="ECO:0000256" key="2">
    <source>
        <dbReference type="ARBA" id="ARBA00004777"/>
    </source>
</evidence>
<feature type="domain" description="Methylene-tetrahydrofolate reductase C-terminal-like" evidence="11">
    <location>
        <begin position="423"/>
        <end position="506"/>
    </location>
</feature>
<keyword evidence="5 9" id="KW-0274">FAD</keyword>